<dbReference type="InterPro" id="IPR036291">
    <property type="entry name" value="NAD(P)-bd_dom_sf"/>
</dbReference>
<evidence type="ECO:0000256" key="2">
    <source>
        <dbReference type="ARBA" id="ARBA00023268"/>
    </source>
</evidence>
<dbReference type="PANTHER" id="PTHR43775:SF51">
    <property type="entry name" value="INACTIVE PHENOLPHTHIOCEROL SYNTHESIS POLYKETIDE SYNTHASE TYPE I PKS1-RELATED"/>
    <property type="match status" value="1"/>
</dbReference>
<accession>A0ABW0CVD9</accession>
<keyword evidence="5" id="KW-1185">Reference proteome</keyword>
<evidence type="ECO:0000259" key="3">
    <source>
        <dbReference type="SMART" id="SM00829"/>
    </source>
</evidence>
<proteinExistence type="predicted"/>
<dbReference type="Gene3D" id="3.90.180.10">
    <property type="entry name" value="Medium-chain alcohol dehydrogenases, catalytic domain"/>
    <property type="match status" value="1"/>
</dbReference>
<protein>
    <submittedName>
        <fullName evidence="4">Zinc-binding dehydrogenase</fullName>
    </submittedName>
</protein>
<dbReference type="SMART" id="SM00829">
    <property type="entry name" value="PKS_ER"/>
    <property type="match status" value="1"/>
</dbReference>
<comment type="caution">
    <text evidence="4">The sequence shown here is derived from an EMBL/GenBank/DDBJ whole genome shotgun (WGS) entry which is preliminary data.</text>
</comment>
<name>A0ABW0CVD9_STRCD</name>
<keyword evidence="2" id="KW-0511">Multifunctional enzyme</keyword>
<dbReference type="RefSeq" id="WP_380862505.1">
    <property type="nucleotide sequence ID" value="NZ_JBHSKM010000037.1"/>
</dbReference>
<reference evidence="5" key="1">
    <citation type="journal article" date="2019" name="Int. J. Syst. Evol. Microbiol.">
        <title>The Global Catalogue of Microorganisms (GCM) 10K type strain sequencing project: providing services to taxonomists for standard genome sequencing and annotation.</title>
        <authorList>
            <consortium name="The Broad Institute Genomics Platform"/>
            <consortium name="The Broad Institute Genome Sequencing Center for Infectious Disease"/>
            <person name="Wu L."/>
            <person name="Ma J."/>
        </authorList>
    </citation>
    <scope>NUCLEOTIDE SEQUENCE [LARGE SCALE GENOMIC DNA]</scope>
    <source>
        <strain evidence="5">KCTC 42586</strain>
    </source>
</reference>
<dbReference type="SUPFAM" id="SSF51735">
    <property type="entry name" value="NAD(P)-binding Rossmann-fold domains"/>
    <property type="match status" value="1"/>
</dbReference>
<dbReference type="EMBL" id="JBHSKM010000037">
    <property type="protein sequence ID" value="MFC5219082.1"/>
    <property type="molecule type" value="Genomic_DNA"/>
</dbReference>
<evidence type="ECO:0000313" key="5">
    <source>
        <dbReference type="Proteomes" id="UP001596263"/>
    </source>
</evidence>
<feature type="non-terminal residue" evidence="4">
    <location>
        <position position="203"/>
    </location>
</feature>
<sequence length="203" mass="21810">WSFEQAASVPIVFLTAYYALVDLAGVRSGESVLVHAAAGGVGMAAVQLAQHLGAEVYGTASEPKWPVVRGLGVPDERIASSRTTEFEERFGSGVDVVLDSLAGEFVDASLRLVRPGGRFVEMGKTDIRGAEEVRAEYGVSYRSFDLMDAGPDRIAEMFAALLELFEQSALRPNPVTVFDMGRAPEALRLLGQAKHVGKVVLRV</sequence>
<organism evidence="4 5">
    <name type="scientific">Streptomyces coerulescens</name>
    <dbReference type="NCBI Taxonomy" id="29304"/>
    <lineage>
        <taxon>Bacteria</taxon>
        <taxon>Bacillati</taxon>
        <taxon>Actinomycetota</taxon>
        <taxon>Actinomycetes</taxon>
        <taxon>Kitasatosporales</taxon>
        <taxon>Streptomycetaceae</taxon>
        <taxon>Streptomyces</taxon>
    </lineage>
</organism>
<feature type="non-terminal residue" evidence="4">
    <location>
        <position position="1"/>
    </location>
</feature>
<gene>
    <name evidence="4" type="ORF">ACFPQ9_35105</name>
</gene>
<keyword evidence="1" id="KW-0808">Transferase</keyword>
<dbReference type="Proteomes" id="UP001596263">
    <property type="component" value="Unassembled WGS sequence"/>
</dbReference>
<evidence type="ECO:0000256" key="1">
    <source>
        <dbReference type="ARBA" id="ARBA00022679"/>
    </source>
</evidence>
<evidence type="ECO:0000313" key="4">
    <source>
        <dbReference type="EMBL" id="MFC5219082.1"/>
    </source>
</evidence>
<dbReference type="CDD" id="cd05195">
    <property type="entry name" value="enoyl_red"/>
    <property type="match status" value="1"/>
</dbReference>
<dbReference type="InterPro" id="IPR020843">
    <property type="entry name" value="ER"/>
</dbReference>
<dbReference type="InterPro" id="IPR050091">
    <property type="entry name" value="PKS_NRPS_Biosynth_Enz"/>
</dbReference>
<feature type="domain" description="Enoyl reductase (ER)" evidence="3">
    <location>
        <begin position="1"/>
        <end position="201"/>
    </location>
</feature>
<dbReference type="PANTHER" id="PTHR43775">
    <property type="entry name" value="FATTY ACID SYNTHASE"/>
    <property type="match status" value="1"/>
</dbReference>
<dbReference type="Pfam" id="PF13602">
    <property type="entry name" value="ADH_zinc_N_2"/>
    <property type="match status" value="1"/>
</dbReference>